<evidence type="ECO:0008006" key="4">
    <source>
        <dbReference type="Google" id="ProtNLM"/>
    </source>
</evidence>
<dbReference type="Proteomes" id="UP001365542">
    <property type="component" value="Unassembled WGS sequence"/>
</dbReference>
<keyword evidence="3" id="KW-1185">Reference proteome</keyword>
<feature type="compositionally biased region" description="Basic residues" evidence="1">
    <location>
        <begin position="76"/>
        <end position="86"/>
    </location>
</feature>
<dbReference type="AlphaFoldDB" id="A0AAV9X851"/>
<feature type="region of interest" description="Disordered" evidence="1">
    <location>
        <begin position="58"/>
        <end position="86"/>
    </location>
</feature>
<accession>A0AAV9X851</accession>
<evidence type="ECO:0000313" key="2">
    <source>
        <dbReference type="EMBL" id="KAK6537919.1"/>
    </source>
</evidence>
<protein>
    <recommendedName>
        <fullName evidence="4">Transposase</fullName>
    </recommendedName>
</protein>
<evidence type="ECO:0000313" key="3">
    <source>
        <dbReference type="Proteomes" id="UP001365542"/>
    </source>
</evidence>
<organism evidence="2 3">
    <name type="scientific">Orbilia ellipsospora</name>
    <dbReference type="NCBI Taxonomy" id="2528407"/>
    <lineage>
        <taxon>Eukaryota</taxon>
        <taxon>Fungi</taxon>
        <taxon>Dikarya</taxon>
        <taxon>Ascomycota</taxon>
        <taxon>Pezizomycotina</taxon>
        <taxon>Orbiliomycetes</taxon>
        <taxon>Orbiliales</taxon>
        <taxon>Orbiliaceae</taxon>
        <taxon>Orbilia</taxon>
    </lineage>
</organism>
<sequence length="86" mass="9876">MGIFEKLSAKIELFKLEQRYTKRSRRTTFICDAYYIDGEYIYGPSMTQKHLPNVSVSQLHNSTSNQGSISSATTKKDRRKSVFGAY</sequence>
<dbReference type="EMBL" id="JAVHJO010000008">
    <property type="protein sequence ID" value="KAK6537919.1"/>
    <property type="molecule type" value="Genomic_DNA"/>
</dbReference>
<proteinExistence type="predicted"/>
<comment type="caution">
    <text evidence="2">The sequence shown here is derived from an EMBL/GenBank/DDBJ whole genome shotgun (WGS) entry which is preliminary data.</text>
</comment>
<evidence type="ECO:0000256" key="1">
    <source>
        <dbReference type="SAM" id="MobiDB-lite"/>
    </source>
</evidence>
<feature type="compositionally biased region" description="Polar residues" evidence="1">
    <location>
        <begin position="58"/>
        <end position="73"/>
    </location>
</feature>
<gene>
    <name evidence="2" type="ORF">TWF694_010817</name>
</gene>
<name>A0AAV9X851_9PEZI</name>
<reference evidence="2 3" key="1">
    <citation type="submission" date="2019-10" db="EMBL/GenBank/DDBJ databases">
        <authorList>
            <person name="Palmer J.M."/>
        </authorList>
    </citation>
    <scope>NUCLEOTIDE SEQUENCE [LARGE SCALE GENOMIC DNA]</scope>
    <source>
        <strain evidence="2 3">TWF694</strain>
    </source>
</reference>